<evidence type="ECO:0000256" key="2">
    <source>
        <dbReference type="ARBA" id="ARBA00023295"/>
    </source>
</evidence>
<feature type="domain" description="Alpha-amylase-like C-terminal" evidence="3">
    <location>
        <begin position="40"/>
        <end position="85"/>
    </location>
</feature>
<dbReference type="Gene3D" id="3.20.20.80">
    <property type="entry name" value="Glycosidases"/>
    <property type="match status" value="1"/>
</dbReference>
<dbReference type="PANTHER" id="PTHR10357">
    <property type="entry name" value="ALPHA-AMYLASE FAMILY MEMBER"/>
    <property type="match status" value="1"/>
</dbReference>
<dbReference type="InterPro" id="IPR017853">
    <property type="entry name" value="GH"/>
</dbReference>
<dbReference type="PANTHER" id="PTHR10357:SF210">
    <property type="entry name" value="MALTODEXTRIN GLUCOSIDASE"/>
    <property type="match status" value="1"/>
</dbReference>
<dbReference type="EMBL" id="DOLB01000094">
    <property type="protein sequence ID" value="HBT49367.1"/>
    <property type="molecule type" value="Genomic_DNA"/>
</dbReference>
<dbReference type="SUPFAM" id="SSF51445">
    <property type="entry name" value="(Trans)glycosidases"/>
    <property type="match status" value="1"/>
</dbReference>
<evidence type="ECO:0000259" key="3">
    <source>
        <dbReference type="Pfam" id="PF22026"/>
    </source>
</evidence>
<dbReference type="Gene3D" id="2.60.40.1180">
    <property type="entry name" value="Golgi alpha-mannosidase II"/>
    <property type="match status" value="1"/>
</dbReference>
<evidence type="ECO:0000313" key="5">
    <source>
        <dbReference type="Proteomes" id="UP000264445"/>
    </source>
</evidence>
<sequence length="111" mass="13160">FDPDCRRCMIWEEEKQNKGLFEFYKKLIRIRKEHEELKYGNFTTLYAVGRVFAFRREYKGNSIVVIINNSSKEEVIFLEEAGGKEDILKMGELKRSGNLLYLKPNTAYILK</sequence>
<accession>A0A357VN86</accession>
<gene>
    <name evidence="4" type="ORF">DEA61_06015</name>
</gene>
<dbReference type="Pfam" id="PF22026">
    <property type="entry name" value="Alpha-amylase_C_2"/>
    <property type="match status" value="1"/>
</dbReference>
<keyword evidence="2 4" id="KW-0326">Glycosidase</keyword>
<dbReference type="InterPro" id="IPR054174">
    <property type="entry name" value="Alpha-amylase-like_C"/>
</dbReference>
<keyword evidence="1" id="KW-0378">Hydrolase</keyword>
<evidence type="ECO:0000313" key="4">
    <source>
        <dbReference type="EMBL" id="HBT49367.1"/>
    </source>
</evidence>
<dbReference type="GO" id="GO:0016798">
    <property type="term" value="F:hydrolase activity, acting on glycosyl bonds"/>
    <property type="evidence" value="ECO:0007669"/>
    <property type="project" value="UniProtKB-KW"/>
</dbReference>
<dbReference type="InterPro" id="IPR013780">
    <property type="entry name" value="Glyco_hydro_b"/>
</dbReference>
<evidence type="ECO:0000256" key="1">
    <source>
        <dbReference type="ARBA" id="ARBA00022801"/>
    </source>
</evidence>
<protein>
    <submittedName>
        <fullName evidence="4">Alpha-glycosidase</fullName>
    </submittedName>
</protein>
<dbReference type="AlphaFoldDB" id="A0A357VN86"/>
<feature type="non-terminal residue" evidence="4">
    <location>
        <position position="1"/>
    </location>
</feature>
<name>A0A357VN86_9THEO</name>
<organism evidence="4 5">
    <name type="scientific">Caldanaerobacter subterraneus</name>
    <dbReference type="NCBI Taxonomy" id="911092"/>
    <lineage>
        <taxon>Bacteria</taxon>
        <taxon>Bacillati</taxon>
        <taxon>Bacillota</taxon>
        <taxon>Clostridia</taxon>
        <taxon>Thermoanaerobacterales</taxon>
        <taxon>Thermoanaerobacteraceae</taxon>
        <taxon>Caldanaerobacter</taxon>
    </lineage>
</organism>
<comment type="caution">
    <text evidence="4">The sequence shown here is derived from an EMBL/GenBank/DDBJ whole genome shotgun (WGS) entry which is preliminary data.</text>
</comment>
<dbReference type="Proteomes" id="UP000264445">
    <property type="component" value="Unassembled WGS sequence"/>
</dbReference>
<reference evidence="4 5" key="1">
    <citation type="journal article" date="2018" name="Nat. Biotechnol.">
        <title>A standardized bacterial taxonomy based on genome phylogeny substantially revises the tree of life.</title>
        <authorList>
            <person name="Parks D.H."/>
            <person name="Chuvochina M."/>
            <person name="Waite D.W."/>
            <person name="Rinke C."/>
            <person name="Skarshewski A."/>
            <person name="Chaumeil P.A."/>
            <person name="Hugenholtz P."/>
        </authorList>
    </citation>
    <scope>NUCLEOTIDE SEQUENCE [LARGE SCALE GENOMIC DNA]</scope>
    <source>
        <strain evidence="4">UBA12544</strain>
    </source>
</reference>
<proteinExistence type="predicted"/>